<organism evidence="1 2">
    <name type="scientific">Hypholoma sublateritium (strain FD-334 SS-4)</name>
    <dbReference type="NCBI Taxonomy" id="945553"/>
    <lineage>
        <taxon>Eukaryota</taxon>
        <taxon>Fungi</taxon>
        <taxon>Dikarya</taxon>
        <taxon>Basidiomycota</taxon>
        <taxon>Agaricomycotina</taxon>
        <taxon>Agaricomycetes</taxon>
        <taxon>Agaricomycetidae</taxon>
        <taxon>Agaricales</taxon>
        <taxon>Agaricineae</taxon>
        <taxon>Strophariaceae</taxon>
        <taxon>Hypholoma</taxon>
    </lineage>
</organism>
<keyword evidence="2" id="KW-1185">Reference proteome</keyword>
<dbReference type="Pfam" id="PF14273">
    <property type="entry name" value="DUF4360"/>
    <property type="match status" value="1"/>
</dbReference>
<reference evidence="2" key="1">
    <citation type="submission" date="2014-04" db="EMBL/GenBank/DDBJ databases">
        <title>Evolutionary Origins and Diversification of the Mycorrhizal Mutualists.</title>
        <authorList>
            <consortium name="DOE Joint Genome Institute"/>
            <consortium name="Mycorrhizal Genomics Consortium"/>
            <person name="Kohler A."/>
            <person name="Kuo A."/>
            <person name="Nagy L.G."/>
            <person name="Floudas D."/>
            <person name="Copeland A."/>
            <person name="Barry K.W."/>
            <person name="Cichocki N."/>
            <person name="Veneault-Fourrey C."/>
            <person name="LaButti K."/>
            <person name="Lindquist E.A."/>
            <person name="Lipzen A."/>
            <person name="Lundell T."/>
            <person name="Morin E."/>
            <person name="Murat C."/>
            <person name="Riley R."/>
            <person name="Ohm R."/>
            <person name="Sun H."/>
            <person name="Tunlid A."/>
            <person name="Henrissat B."/>
            <person name="Grigoriev I.V."/>
            <person name="Hibbett D.S."/>
            <person name="Martin F."/>
        </authorList>
    </citation>
    <scope>NUCLEOTIDE SEQUENCE [LARGE SCALE GENOMIC DNA]</scope>
    <source>
        <strain evidence="2">FD-334 SS-4</strain>
    </source>
</reference>
<proteinExistence type="predicted"/>
<dbReference type="EMBL" id="KN817577">
    <property type="protein sequence ID" value="KJA19514.1"/>
    <property type="molecule type" value="Genomic_DNA"/>
</dbReference>
<name>A0A0D2NKV4_HYPSF</name>
<dbReference type="OrthoDB" id="152248at2759"/>
<protein>
    <submittedName>
        <fullName evidence="1">Uncharacterized protein</fullName>
    </submittedName>
</protein>
<dbReference type="AlphaFoldDB" id="A0A0D2NKV4"/>
<sequence length="83" mass="8842">MFYADADASLSLVSIHDWFPVQGQVQQATARSDIVGPVAGADYTYRDSFDLVFTVTAPCGVSTVLNIVSDLRASNNANTRGSV</sequence>
<dbReference type="InterPro" id="IPR025649">
    <property type="entry name" value="DUF4360"/>
</dbReference>
<evidence type="ECO:0000313" key="2">
    <source>
        <dbReference type="Proteomes" id="UP000054270"/>
    </source>
</evidence>
<evidence type="ECO:0000313" key="1">
    <source>
        <dbReference type="EMBL" id="KJA19514.1"/>
    </source>
</evidence>
<accession>A0A0D2NKV4</accession>
<gene>
    <name evidence="1" type="ORF">HYPSUDRAFT_69262</name>
</gene>
<dbReference type="STRING" id="945553.A0A0D2NKV4"/>
<dbReference type="Proteomes" id="UP000054270">
    <property type="component" value="Unassembled WGS sequence"/>
</dbReference>